<dbReference type="AlphaFoldDB" id="A0A846MSE4"/>
<dbReference type="PROSITE" id="PS51257">
    <property type="entry name" value="PROKAR_LIPOPROTEIN"/>
    <property type="match status" value="1"/>
</dbReference>
<gene>
    <name evidence="3" type="ORF">FHS56_001785</name>
</gene>
<keyword evidence="2" id="KW-0732">Signal</keyword>
<feature type="compositionally biased region" description="Low complexity" evidence="1">
    <location>
        <begin position="48"/>
        <end position="63"/>
    </location>
</feature>
<evidence type="ECO:0000313" key="4">
    <source>
        <dbReference type="Proteomes" id="UP000537126"/>
    </source>
</evidence>
<dbReference type="Proteomes" id="UP000537126">
    <property type="component" value="Unassembled WGS sequence"/>
</dbReference>
<evidence type="ECO:0000256" key="2">
    <source>
        <dbReference type="SAM" id="SignalP"/>
    </source>
</evidence>
<feature type="chain" id="PRO_5032311098" evidence="2">
    <location>
        <begin position="16"/>
        <end position="72"/>
    </location>
</feature>
<evidence type="ECO:0000313" key="3">
    <source>
        <dbReference type="EMBL" id="NIK74272.1"/>
    </source>
</evidence>
<organism evidence="3 4">
    <name type="scientific">Thermonema lapsum</name>
    <dbReference type="NCBI Taxonomy" id="28195"/>
    <lineage>
        <taxon>Bacteria</taxon>
        <taxon>Pseudomonadati</taxon>
        <taxon>Bacteroidota</taxon>
        <taxon>Cytophagia</taxon>
        <taxon>Cytophagales</taxon>
        <taxon>Thermonemataceae</taxon>
        <taxon>Thermonema</taxon>
    </lineage>
</organism>
<accession>A0A846MSE4</accession>
<name>A0A846MSE4_9BACT</name>
<protein>
    <submittedName>
        <fullName evidence="3">Uncharacterized protein YcfL</fullName>
    </submittedName>
</protein>
<keyword evidence="4" id="KW-1185">Reference proteome</keyword>
<dbReference type="RefSeq" id="WP_208409656.1">
    <property type="nucleotide sequence ID" value="NZ_JAASRN010000002.1"/>
</dbReference>
<comment type="caution">
    <text evidence="3">The sequence shown here is derived from an EMBL/GenBank/DDBJ whole genome shotgun (WGS) entry which is preliminary data.</text>
</comment>
<reference evidence="3 4" key="1">
    <citation type="submission" date="2020-03" db="EMBL/GenBank/DDBJ databases">
        <title>Genomic Encyclopedia of Type Strains, Phase IV (KMG-IV): sequencing the most valuable type-strain genomes for metagenomic binning, comparative biology and taxonomic classification.</title>
        <authorList>
            <person name="Goeker M."/>
        </authorList>
    </citation>
    <scope>NUCLEOTIDE SEQUENCE [LARGE SCALE GENOMIC DNA]</scope>
    <source>
        <strain evidence="3 4">DSM 5718</strain>
    </source>
</reference>
<feature type="signal peptide" evidence="2">
    <location>
        <begin position="1"/>
        <end position="15"/>
    </location>
</feature>
<evidence type="ECO:0000256" key="1">
    <source>
        <dbReference type="SAM" id="MobiDB-lite"/>
    </source>
</evidence>
<feature type="region of interest" description="Disordered" evidence="1">
    <location>
        <begin position="22"/>
        <end position="72"/>
    </location>
</feature>
<sequence>MKKLFLMLLAAGSFALVSCGEGQKENAENQEQPAAEDVQPAEEKPAEEQPAAEETQSQEAPAEGQSQQTPTE</sequence>
<proteinExistence type="predicted"/>
<dbReference type="EMBL" id="JAASRN010000002">
    <property type="protein sequence ID" value="NIK74272.1"/>
    <property type="molecule type" value="Genomic_DNA"/>
</dbReference>